<organism evidence="1 2">
    <name type="scientific">Macrosiphum euphorbiae</name>
    <name type="common">potato aphid</name>
    <dbReference type="NCBI Taxonomy" id="13131"/>
    <lineage>
        <taxon>Eukaryota</taxon>
        <taxon>Metazoa</taxon>
        <taxon>Ecdysozoa</taxon>
        <taxon>Arthropoda</taxon>
        <taxon>Hexapoda</taxon>
        <taxon>Insecta</taxon>
        <taxon>Pterygota</taxon>
        <taxon>Neoptera</taxon>
        <taxon>Paraneoptera</taxon>
        <taxon>Hemiptera</taxon>
        <taxon>Sternorrhyncha</taxon>
        <taxon>Aphidomorpha</taxon>
        <taxon>Aphidoidea</taxon>
        <taxon>Aphididae</taxon>
        <taxon>Macrosiphini</taxon>
        <taxon>Macrosiphum</taxon>
    </lineage>
</organism>
<proteinExistence type="predicted"/>
<keyword evidence="2" id="KW-1185">Reference proteome</keyword>
<comment type="caution">
    <text evidence="1">The sequence shown here is derived from an EMBL/GenBank/DDBJ whole genome shotgun (WGS) entry which is preliminary data.</text>
</comment>
<dbReference type="AlphaFoldDB" id="A0AAV0X7U4"/>
<evidence type="ECO:0000313" key="1">
    <source>
        <dbReference type="EMBL" id="CAI6364534.1"/>
    </source>
</evidence>
<gene>
    <name evidence="1" type="ORF">MEUPH1_LOCUS19347</name>
</gene>
<sequence>MDRLIFNLYQYFFGKNQQNSESEDHSKDYLNNTMKEKEWSSISTSTIKSTNSKHLIEFHPSRDEIDAFSLNIQDKSKLPNTTHIEDPIPQCTLNDRITSMFEKFCKGSRRLDTQFKGLTLNLNNINIRLIAVEKDVKDIMLKYKGLSQMYETLQDQLEMISGKINVKFDHLEQMLSYHTPECYKTSDTPEDL</sequence>
<evidence type="ECO:0000313" key="2">
    <source>
        <dbReference type="Proteomes" id="UP001160148"/>
    </source>
</evidence>
<dbReference type="Proteomes" id="UP001160148">
    <property type="component" value="Unassembled WGS sequence"/>
</dbReference>
<accession>A0AAV0X7U4</accession>
<reference evidence="1 2" key="1">
    <citation type="submission" date="2023-01" db="EMBL/GenBank/DDBJ databases">
        <authorList>
            <person name="Whitehead M."/>
        </authorList>
    </citation>
    <scope>NUCLEOTIDE SEQUENCE [LARGE SCALE GENOMIC DNA]</scope>
</reference>
<name>A0AAV0X7U4_9HEMI</name>
<dbReference type="EMBL" id="CARXXK010000004">
    <property type="protein sequence ID" value="CAI6364534.1"/>
    <property type="molecule type" value="Genomic_DNA"/>
</dbReference>
<protein>
    <recommendedName>
        <fullName evidence="3">Biogenesis of lysosome-related organelles complex 1 subunit 3</fullName>
    </recommendedName>
</protein>
<evidence type="ECO:0008006" key="3">
    <source>
        <dbReference type="Google" id="ProtNLM"/>
    </source>
</evidence>